<dbReference type="InterPro" id="IPR001650">
    <property type="entry name" value="Helicase_C-like"/>
</dbReference>
<dbReference type="SMART" id="SM00487">
    <property type="entry name" value="DEXDc"/>
    <property type="match status" value="1"/>
</dbReference>
<proteinExistence type="predicted"/>
<dbReference type="EMBL" id="JAWLNX010000004">
    <property type="protein sequence ID" value="MEB3367163.1"/>
    <property type="molecule type" value="Genomic_DNA"/>
</dbReference>
<protein>
    <submittedName>
        <fullName evidence="9">DEAD/DEAH box helicase</fullName>
    </submittedName>
</protein>
<dbReference type="Gene3D" id="1.10.3380.30">
    <property type="match status" value="1"/>
</dbReference>
<reference evidence="9 10" key="1">
    <citation type="submission" date="2023-10" db="EMBL/GenBank/DDBJ databases">
        <title>Saccharopolyspora sp. nov., isolated from mangrove soil.</title>
        <authorList>
            <person name="Lu Y."/>
            <person name="Liu W."/>
        </authorList>
    </citation>
    <scope>NUCLEOTIDE SEQUENCE [LARGE SCALE GENOMIC DNA]</scope>
    <source>
        <strain evidence="9 10">S2-29</strain>
    </source>
</reference>
<keyword evidence="1" id="KW-0547">Nucleotide-binding</keyword>
<dbReference type="InterPro" id="IPR014001">
    <property type="entry name" value="Helicase_ATP-bd"/>
</dbReference>
<keyword evidence="3 9" id="KW-0347">Helicase</keyword>
<name>A0ABU6A6I0_9PSEU</name>
<dbReference type="PANTHER" id="PTHR12131:SF1">
    <property type="entry name" value="ATP-DEPENDENT RNA HELICASE SUPV3L1, MITOCHONDRIAL-RELATED"/>
    <property type="match status" value="1"/>
</dbReference>
<evidence type="ECO:0000313" key="10">
    <source>
        <dbReference type="Proteomes" id="UP001327093"/>
    </source>
</evidence>
<dbReference type="InterPro" id="IPR011545">
    <property type="entry name" value="DEAD/DEAH_box_helicase_dom"/>
</dbReference>
<feature type="region of interest" description="Disordered" evidence="6">
    <location>
        <begin position="744"/>
        <end position="772"/>
    </location>
</feature>
<dbReference type="InterPro" id="IPR012961">
    <property type="entry name" value="Ski2/MTR4_C"/>
</dbReference>
<feature type="compositionally biased region" description="Low complexity" evidence="6">
    <location>
        <begin position="652"/>
        <end position="663"/>
    </location>
</feature>
<dbReference type="SMART" id="SM00490">
    <property type="entry name" value="HELICc"/>
    <property type="match status" value="1"/>
</dbReference>
<feature type="domain" description="Helicase C-terminal" evidence="8">
    <location>
        <begin position="308"/>
        <end position="487"/>
    </location>
</feature>
<evidence type="ECO:0000256" key="4">
    <source>
        <dbReference type="ARBA" id="ARBA00022840"/>
    </source>
</evidence>
<dbReference type="GO" id="GO:0004386">
    <property type="term" value="F:helicase activity"/>
    <property type="evidence" value="ECO:0007669"/>
    <property type="project" value="UniProtKB-KW"/>
</dbReference>
<keyword evidence="5" id="KW-0175">Coiled coil</keyword>
<dbReference type="SUPFAM" id="SSF52540">
    <property type="entry name" value="P-loop containing nucleoside triphosphate hydrolases"/>
    <property type="match status" value="1"/>
</dbReference>
<evidence type="ECO:0000256" key="3">
    <source>
        <dbReference type="ARBA" id="ARBA00022806"/>
    </source>
</evidence>
<dbReference type="Pfam" id="PF08148">
    <property type="entry name" value="DSHCT"/>
    <property type="match status" value="1"/>
</dbReference>
<dbReference type="RefSeq" id="WP_324264724.1">
    <property type="nucleotide sequence ID" value="NZ_JAWLNX010000004.1"/>
</dbReference>
<feature type="domain" description="Helicase ATP-binding" evidence="7">
    <location>
        <begin position="48"/>
        <end position="206"/>
    </location>
</feature>
<evidence type="ECO:0000256" key="6">
    <source>
        <dbReference type="SAM" id="MobiDB-lite"/>
    </source>
</evidence>
<accession>A0ABU6A6I0</accession>
<gene>
    <name evidence="9" type="ORF">R4I43_07075</name>
</gene>
<dbReference type="PANTHER" id="PTHR12131">
    <property type="entry name" value="ATP-DEPENDENT RNA AND DNA HELICASE"/>
    <property type="match status" value="1"/>
</dbReference>
<feature type="coiled-coil region" evidence="5">
    <location>
        <begin position="700"/>
        <end position="727"/>
    </location>
</feature>
<dbReference type="Pfam" id="PF26090">
    <property type="entry name" value="SH3_HelY"/>
    <property type="match status" value="1"/>
</dbReference>
<evidence type="ECO:0000256" key="1">
    <source>
        <dbReference type="ARBA" id="ARBA00022741"/>
    </source>
</evidence>
<dbReference type="Gene3D" id="3.40.50.300">
    <property type="entry name" value="P-loop containing nucleotide triphosphate hydrolases"/>
    <property type="match status" value="2"/>
</dbReference>
<dbReference type="PROSITE" id="PS51192">
    <property type="entry name" value="HELICASE_ATP_BIND_1"/>
    <property type="match status" value="1"/>
</dbReference>
<keyword evidence="2" id="KW-0378">Hydrolase</keyword>
<dbReference type="PROSITE" id="PS51194">
    <property type="entry name" value="HELICASE_CTER"/>
    <property type="match status" value="1"/>
</dbReference>
<evidence type="ECO:0000313" key="9">
    <source>
        <dbReference type="EMBL" id="MEB3367163.1"/>
    </source>
</evidence>
<dbReference type="CDD" id="cd18795">
    <property type="entry name" value="SF2_C_Ski2"/>
    <property type="match status" value="1"/>
</dbReference>
<feature type="compositionally biased region" description="Basic and acidic residues" evidence="6">
    <location>
        <begin position="639"/>
        <end position="651"/>
    </location>
</feature>
<keyword evidence="10" id="KW-1185">Reference proteome</keyword>
<evidence type="ECO:0000256" key="2">
    <source>
        <dbReference type="ARBA" id="ARBA00022801"/>
    </source>
</evidence>
<feature type="region of interest" description="Disordered" evidence="6">
    <location>
        <begin position="639"/>
        <end position="677"/>
    </location>
</feature>
<dbReference type="Pfam" id="PF00270">
    <property type="entry name" value="DEAD"/>
    <property type="match status" value="1"/>
</dbReference>
<dbReference type="Proteomes" id="UP001327093">
    <property type="component" value="Unassembled WGS sequence"/>
</dbReference>
<dbReference type="InterPro" id="IPR027417">
    <property type="entry name" value="P-loop_NTPase"/>
</dbReference>
<comment type="caution">
    <text evidence="9">The sequence shown here is derived from an EMBL/GenBank/DDBJ whole genome shotgun (WGS) entry which is preliminary data.</text>
</comment>
<organism evidence="9 10">
    <name type="scientific">Saccharopolyspora mangrovi</name>
    <dbReference type="NCBI Taxonomy" id="3082379"/>
    <lineage>
        <taxon>Bacteria</taxon>
        <taxon>Bacillati</taxon>
        <taxon>Actinomycetota</taxon>
        <taxon>Actinomycetes</taxon>
        <taxon>Pseudonocardiales</taxon>
        <taxon>Pseudonocardiaceae</taxon>
        <taxon>Saccharopolyspora</taxon>
    </lineage>
</organism>
<dbReference type="Pfam" id="PF00271">
    <property type="entry name" value="Helicase_C"/>
    <property type="match status" value="1"/>
</dbReference>
<dbReference type="InterPro" id="IPR050699">
    <property type="entry name" value="RNA-DNA_Helicase"/>
</dbReference>
<sequence>MAASRSNPTKLSPADAYAAHSRRSAHPKLAEFIAELSFELDPFQLTGCQALEAGRGVLVCAPTGAGKTVVGEFAVHLALSEGRRCFYTTPIKALSNQKFADLCQRYGDDAVGLLTGDTSINGDAQVVVMTTEVLRNMLYAGSRGLDHLGYVVMDEVHYLADRFRGAVWEEVILHLPDYVQVASLSATVSNAEEFGEWLQEVRGDTTIVVDEHRPVPLWQHMQVGPRMFDLFGGETDDHELSINPQLLRHTQQLARTHLPYGGRRGGPPQKRKGPRPPRFAPPSRLEMLTSLDAAGLLPAIVFIFSRNGCDQAVAQCVRAGLRLTTESEVEEIREVIDERTANLPDSDLGVLGFWEWREALERGLAAHHAGLLPAFKETVEELFVRGLVKAVFATETLALGINMPARTVVLERLVKFNGESHVDLSPGEYTQLTGRAGRRGIDIEGHAVVVWQPGVDPKQVAGLASTRTYPLRSSFRPGYNMAVNLVQRVGQDAARDLLEQSFAQFQADRSVVGLSRRVERNAEALAGYTEAMECHLGDFAEYFDLRRRISEREKALARQNRQSRRAEAAKSLEKLRKGDVIAVPAGRRSGLAVVIDPGLEPMGEPRPLVVTEDRWSGRLSVADFTSPVEALGKIKLPKHVDTRSPKSRRDLASSLRNTGLSSSGGRGRKRSDASDDAELASLRRALKAHPCHGCDEREAHARWAERYERLRGENENLRRKVSSTTHSLARSFDRIVALLTERDYLPAPGGKPGDEAPDEAETQAGQVTEHGRRLSRLYSESDLLAAECLRVGTWKGLGAAELAAVVSSLVYESRREGPAPQVPAGPITEALTSTWQLWAELEDDERRHKLNRTREPDAGFAWPVFRWARGESLEKVLTAAESAGNELSAGDFVRWCRQVIDLLDQIRDVMGTKDQVGSAAAKAVTAIRRGVVAAGGV</sequence>
<keyword evidence="4" id="KW-0067">ATP-binding</keyword>
<evidence type="ECO:0000259" key="8">
    <source>
        <dbReference type="PROSITE" id="PS51194"/>
    </source>
</evidence>
<evidence type="ECO:0000259" key="7">
    <source>
        <dbReference type="PROSITE" id="PS51192"/>
    </source>
</evidence>
<dbReference type="SMART" id="SM01142">
    <property type="entry name" value="DSHCT"/>
    <property type="match status" value="1"/>
</dbReference>
<evidence type="ECO:0000256" key="5">
    <source>
        <dbReference type="SAM" id="Coils"/>
    </source>
</evidence>
<dbReference type="InterPro" id="IPR058621">
    <property type="entry name" value="SH3_HelY"/>
</dbReference>
<feature type="region of interest" description="Disordered" evidence="6">
    <location>
        <begin position="257"/>
        <end position="281"/>
    </location>
</feature>